<dbReference type="EMBL" id="JARJLG010000145">
    <property type="protein sequence ID" value="KAJ7737149.1"/>
    <property type="molecule type" value="Genomic_DNA"/>
</dbReference>
<keyword evidence="2" id="KW-1185">Reference proteome</keyword>
<evidence type="ECO:0000313" key="1">
    <source>
        <dbReference type="EMBL" id="KAJ7737149.1"/>
    </source>
</evidence>
<evidence type="ECO:0000313" key="2">
    <source>
        <dbReference type="Proteomes" id="UP001215280"/>
    </source>
</evidence>
<sequence>MFAQITHLEIFDDPAMEGYNPQILCNLAMIPQLTHLAIEGGRGNLIDLWLTLLRTCRSLHVLLVFLFSAQTIVAFPPQPLEILANDARFVSMEQQGSLDWQMGVHTGHDYWARAEDLVVRRRLQGKPPFRFHRENGMSVIWVYSEAGDRLRNWRSPTVSE</sequence>
<protein>
    <submittedName>
        <fullName evidence="1">Uncharacterized protein</fullName>
    </submittedName>
</protein>
<dbReference type="AlphaFoldDB" id="A0AAD7I831"/>
<reference evidence="1" key="1">
    <citation type="submission" date="2023-03" db="EMBL/GenBank/DDBJ databases">
        <title>Massive genome expansion in bonnet fungi (Mycena s.s.) driven by repeated elements and novel gene families across ecological guilds.</title>
        <authorList>
            <consortium name="Lawrence Berkeley National Laboratory"/>
            <person name="Harder C.B."/>
            <person name="Miyauchi S."/>
            <person name="Viragh M."/>
            <person name="Kuo A."/>
            <person name="Thoen E."/>
            <person name="Andreopoulos B."/>
            <person name="Lu D."/>
            <person name="Skrede I."/>
            <person name="Drula E."/>
            <person name="Henrissat B."/>
            <person name="Morin E."/>
            <person name="Kohler A."/>
            <person name="Barry K."/>
            <person name="LaButti K."/>
            <person name="Morin E."/>
            <person name="Salamov A."/>
            <person name="Lipzen A."/>
            <person name="Mereny Z."/>
            <person name="Hegedus B."/>
            <person name="Baldrian P."/>
            <person name="Stursova M."/>
            <person name="Weitz H."/>
            <person name="Taylor A."/>
            <person name="Grigoriev I.V."/>
            <person name="Nagy L.G."/>
            <person name="Martin F."/>
            <person name="Kauserud H."/>
        </authorList>
    </citation>
    <scope>NUCLEOTIDE SEQUENCE</scope>
    <source>
        <strain evidence="1">CBHHK188m</strain>
    </source>
</reference>
<name>A0AAD7I831_9AGAR</name>
<comment type="caution">
    <text evidence="1">The sequence shown here is derived from an EMBL/GenBank/DDBJ whole genome shotgun (WGS) entry which is preliminary data.</text>
</comment>
<gene>
    <name evidence="1" type="ORF">DFH07DRAFT_842356</name>
</gene>
<proteinExistence type="predicted"/>
<accession>A0AAD7I831</accession>
<dbReference type="Proteomes" id="UP001215280">
    <property type="component" value="Unassembled WGS sequence"/>
</dbReference>
<organism evidence="1 2">
    <name type="scientific">Mycena maculata</name>
    <dbReference type="NCBI Taxonomy" id="230809"/>
    <lineage>
        <taxon>Eukaryota</taxon>
        <taxon>Fungi</taxon>
        <taxon>Dikarya</taxon>
        <taxon>Basidiomycota</taxon>
        <taxon>Agaricomycotina</taxon>
        <taxon>Agaricomycetes</taxon>
        <taxon>Agaricomycetidae</taxon>
        <taxon>Agaricales</taxon>
        <taxon>Marasmiineae</taxon>
        <taxon>Mycenaceae</taxon>
        <taxon>Mycena</taxon>
    </lineage>
</organism>